<gene>
    <name evidence="3" type="ORF">CXB51_034648</name>
</gene>
<feature type="domain" description="Aminotransferase-like plant mobile" evidence="2">
    <location>
        <begin position="36"/>
        <end position="144"/>
    </location>
</feature>
<feature type="compositionally biased region" description="Polar residues" evidence="1">
    <location>
        <begin position="301"/>
        <end position="311"/>
    </location>
</feature>
<comment type="caution">
    <text evidence="3">The sequence shown here is derived from an EMBL/GenBank/DDBJ whole genome shotgun (WGS) entry which is preliminary data.</text>
</comment>
<evidence type="ECO:0000313" key="4">
    <source>
        <dbReference type="Proteomes" id="UP000701853"/>
    </source>
</evidence>
<name>A0A8J6CHI4_9ROSI</name>
<feature type="region of interest" description="Disordered" evidence="1">
    <location>
        <begin position="166"/>
        <end position="196"/>
    </location>
</feature>
<organism evidence="3 4">
    <name type="scientific">Gossypium anomalum</name>
    <dbReference type="NCBI Taxonomy" id="47600"/>
    <lineage>
        <taxon>Eukaryota</taxon>
        <taxon>Viridiplantae</taxon>
        <taxon>Streptophyta</taxon>
        <taxon>Embryophyta</taxon>
        <taxon>Tracheophyta</taxon>
        <taxon>Spermatophyta</taxon>
        <taxon>Magnoliopsida</taxon>
        <taxon>eudicotyledons</taxon>
        <taxon>Gunneridae</taxon>
        <taxon>Pentapetalae</taxon>
        <taxon>rosids</taxon>
        <taxon>malvids</taxon>
        <taxon>Malvales</taxon>
        <taxon>Malvaceae</taxon>
        <taxon>Malvoideae</taxon>
        <taxon>Gossypium</taxon>
    </lineage>
</organism>
<evidence type="ECO:0000256" key="1">
    <source>
        <dbReference type="SAM" id="MobiDB-lite"/>
    </source>
</evidence>
<dbReference type="AlphaFoldDB" id="A0A8J6CHI4"/>
<feature type="compositionally biased region" description="Polar residues" evidence="1">
    <location>
        <begin position="320"/>
        <end position="329"/>
    </location>
</feature>
<accession>A0A8J6CHI4</accession>
<dbReference type="Proteomes" id="UP000701853">
    <property type="component" value="Chromosome 13"/>
</dbReference>
<evidence type="ECO:0000259" key="2">
    <source>
        <dbReference type="Pfam" id="PF10536"/>
    </source>
</evidence>
<dbReference type="Pfam" id="PF10536">
    <property type="entry name" value="PMD"/>
    <property type="match status" value="1"/>
</dbReference>
<evidence type="ECO:0000313" key="3">
    <source>
        <dbReference type="EMBL" id="KAG8472749.1"/>
    </source>
</evidence>
<feature type="region of interest" description="Disordered" evidence="1">
    <location>
        <begin position="301"/>
        <end position="329"/>
    </location>
</feature>
<keyword evidence="4" id="KW-1185">Reference proteome</keyword>
<dbReference type="EMBL" id="JAHUZN010000013">
    <property type="protein sequence ID" value="KAG8472749.1"/>
    <property type="molecule type" value="Genomic_DNA"/>
</dbReference>
<sequence length="329" mass="37836">MGTVSLSIFTSSNRPPIYISTHNEWNHSASYVGIPTSLEDIQLLLDQRSKAEFQWTSYEDLAIRAVIPDELFQNPNVWHVKVPLVNYATVEMHQSDRVLRQFEFRQPISVAPEVFDEEHKVNLQQLHTDWPRFWSHYIEMWENRYDYIPTQEPIIVPELAERRGSLNPRRRDDDAGPSTAPTQSSSPTVQRTTLTSQPFQIMPGAYPSLYMYPNPYMFPFPSPMAGWNPWPRSSSFPITLSQPPIYRPPSHEDRLRHHRGALLSTNLHHLTRFKHLMGDANIAAIIILSRWFTLPTATTRSPAGGTTTLARSCSKEESSTDPSTTPMWH</sequence>
<dbReference type="InterPro" id="IPR019557">
    <property type="entry name" value="AminoTfrase-like_pln_mobile"/>
</dbReference>
<proteinExistence type="predicted"/>
<feature type="compositionally biased region" description="Low complexity" evidence="1">
    <location>
        <begin position="177"/>
        <end position="188"/>
    </location>
</feature>
<protein>
    <recommendedName>
        <fullName evidence="2">Aminotransferase-like plant mobile domain-containing protein</fullName>
    </recommendedName>
</protein>
<reference evidence="3 4" key="1">
    <citation type="journal article" date="2021" name="bioRxiv">
        <title>The Gossypium anomalum genome as a resource for cotton improvement and evolutionary analysis of hybrid incompatibility.</title>
        <authorList>
            <person name="Grover C.E."/>
            <person name="Yuan D."/>
            <person name="Arick M.A."/>
            <person name="Miller E.R."/>
            <person name="Hu G."/>
            <person name="Peterson D.G."/>
            <person name="Wendel J.F."/>
            <person name="Udall J.A."/>
        </authorList>
    </citation>
    <scope>NUCLEOTIDE SEQUENCE [LARGE SCALE GENOMIC DNA]</scope>
    <source>
        <strain evidence="3">JFW-Udall</strain>
        <tissue evidence="3">Leaf</tissue>
    </source>
</reference>